<comment type="similarity">
    <text evidence="7">Belongs to the cytochrome b5 family.</text>
</comment>
<keyword evidence="4" id="KW-0479">Metal-binding</keyword>
<dbReference type="GO" id="GO:0046872">
    <property type="term" value="F:metal ion binding"/>
    <property type="evidence" value="ECO:0007669"/>
    <property type="project" value="UniProtKB-KW"/>
</dbReference>
<dbReference type="PROSITE" id="PS50255">
    <property type="entry name" value="CYTOCHROME_B5_2"/>
    <property type="match status" value="1"/>
</dbReference>
<keyword evidence="6" id="KW-0472">Membrane</keyword>
<dbReference type="SUPFAM" id="SSF55856">
    <property type="entry name" value="Cytochrome b5-like heme/steroid binding domain"/>
    <property type="match status" value="1"/>
</dbReference>
<dbReference type="Gene3D" id="3.10.120.10">
    <property type="entry name" value="Cytochrome b5-like heme/steroid binding domain"/>
    <property type="match status" value="1"/>
</dbReference>
<gene>
    <name evidence="9" type="ORF">VM1G_11850</name>
</gene>
<evidence type="ECO:0000256" key="2">
    <source>
        <dbReference type="ARBA" id="ARBA00022617"/>
    </source>
</evidence>
<evidence type="ECO:0000313" key="9">
    <source>
        <dbReference type="EMBL" id="KUI72737.1"/>
    </source>
</evidence>
<name>A0A194W8X1_CYTMA</name>
<evidence type="ECO:0000313" key="10">
    <source>
        <dbReference type="Proteomes" id="UP000078559"/>
    </source>
</evidence>
<accession>A0A194W8X1</accession>
<evidence type="ECO:0000256" key="5">
    <source>
        <dbReference type="ARBA" id="ARBA00023004"/>
    </source>
</evidence>
<proteinExistence type="inferred from homology"/>
<comment type="subcellular location">
    <subcellularLocation>
        <location evidence="1">Membrane</location>
    </subcellularLocation>
</comment>
<dbReference type="FunFam" id="3.10.120.10:FF:000002">
    <property type="entry name" value="Cytochrome b5 type B"/>
    <property type="match status" value="1"/>
</dbReference>
<dbReference type="AlphaFoldDB" id="A0A194W8X1"/>
<evidence type="ECO:0000259" key="8">
    <source>
        <dbReference type="PROSITE" id="PS50255"/>
    </source>
</evidence>
<dbReference type="InterPro" id="IPR050668">
    <property type="entry name" value="Cytochrome_b5"/>
</dbReference>
<evidence type="ECO:0000256" key="3">
    <source>
        <dbReference type="ARBA" id="ARBA00022692"/>
    </source>
</evidence>
<dbReference type="SMART" id="SM01117">
    <property type="entry name" value="Cyt-b5"/>
    <property type="match status" value="1"/>
</dbReference>
<dbReference type="Pfam" id="PF00173">
    <property type="entry name" value="Cyt-b5"/>
    <property type="match status" value="1"/>
</dbReference>
<keyword evidence="10" id="KW-1185">Reference proteome</keyword>
<dbReference type="PANTHER" id="PTHR19359:SF14">
    <property type="entry name" value="CYTOCHROME B5 A"/>
    <property type="match status" value="1"/>
</dbReference>
<keyword evidence="5" id="KW-0408">Iron</keyword>
<dbReference type="Proteomes" id="UP000078559">
    <property type="component" value="Chromosome 9"/>
</dbReference>
<dbReference type="PANTHER" id="PTHR19359">
    <property type="entry name" value="CYTOCHROME B5"/>
    <property type="match status" value="1"/>
</dbReference>
<evidence type="ECO:0000256" key="6">
    <source>
        <dbReference type="ARBA" id="ARBA00023136"/>
    </source>
</evidence>
<dbReference type="PRINTS" id="PR00363">
    <property type="entry name" value="CYTOCHROMEB5"/>
</dbReference>
<protein>
    <submittedName>
        <fullName evidence="9">Cytochrome b5</fullName>
    </submittedName>
</protein>
<organism evidence="9 10">
    <name type="scientific">Cytospora mali</name>
    <name type="common">Apple Valsa canker fungus</name>
    <name type="synonym">Valsa mali</name>
    <dbReference type="NCBI Taxonomy" id="578113"/>
    <lineage>
        <taxon>Eukaryota</taxon>
        <taxon>Fungi</taxon>
        <taxon>Dikarya</taxon>
        <taxon>Ascomycota</taxon>
        <taxon>Pezizomycotina</taxon>
        <taxon>Sordariomycetes</taxon>
        <taxon>Sordariomycetidae</taxon>
        <taxon>Diaporthales</taxon>
        <taxon>Cytosporaceae</taxon>
        <taxon>Cytospora</taxon>
    </lineage>
</organism>
<dbReference type="SMR" id="A0A194W8X1"/>
<keyword evidence="3" id="KW-0812">Transmembrane</keyword>
<dbReference type="InterPro" id="IPR001199">
    <property type="entry name" value="Cyt_B5-like_heme/steroid-bd"/>
</dbReference>
<reference evidence="9" key="1">
    <citation type="submission" date="2014-12" db="EMBL/GenBank/DDBJ databases">
        <title>Genome Sequence of Valsa Canker Pathogens Uncovers a Specific Adaption of Colonization on Woody Bark.</title>
        <authorList>
            <person name="Yin Z."/>
            <person name="Liu H."/>
            <person name="Gao X."/>
            <person name="Li Z."/>
            <person name="Song N."/>
            <person name="Ke X."/>
            <person name="Dai Q."/>
            <person name="Wu Y."/>
            <person name="Sun Y."/>
            <person name="Xu J.-R."/>
            <person name="Kang Z.K."/>
            <person name="Wang L."/>
            <person name="Huang L."/>
        </authorList>
    </citation>
    <scope>NUCLEOTIDE SEQUENCE [LARGE SCALE GENOMIC DNA]</scope>
    <source>
        <strain evidence="9">03-8</strain>
    </source>
</reference>
<evidence type="ECO:0000256" key="7">
    <source>
        <dbReference type="ARBA" id="ARBA00038168"/>
    </source>
</evidence>
<sequence length="97" mass="10772">MALASVTLADLSKHRTPQDAWVAIHGKVYDVSKFFEDHPGGGEVLMSVAGTDATEEFDYVDHSDDAFRTMEKIEVGVLTGWVKVKLAHPARITKEHY</sequence>
<feature type="domain" description="Cytochrome b5 heme-binding" evidence="8">
    <location>
        <begin position="3"/>
        <end position="79"/>
    </location>
</feature>
<dbReference type="GO" id="GO:0016020">
    <property type="term" value="C:membrane"/>
    <property type="evidence" value="ECO:0007669"/>
    <property type="project" value="UniProtKB-SubCell"/>
</dbReference>
<dbReference type="EMBL" id="CM003106">
    <property type="protein sequence ID" value="KUI72737.1"/>
    <property type="molecule type" value="Genomic_DNA"/>
</dbReference>
<evidence type="ECO:0000256" key="1">
    <source>
        <dbReference type="ARBA" id="ARBA00004370"/>
    </source>
</evidence>
<keyword evidence="2" id="KW-0349">Heme</keyword>
<dbReference type="InterPro" id="IPR036400">
    <property type="entry name" value="Cyt_B5-like_heme/steroid_sf"/>
</dbReference>
<evidence type="ECO:0000256" key="4">
    <source>
        <dbReference type="ARBA" id="ARBA00022723"/>
    </source>
</evidence>
<dbReference type="OrthoDB" id="260519at2759"/>
<dbReference type="GO" id="GO:0020037">
    <property type="term" value="F:heme binding"/>
    <property type="evidence" value="ECO:0007669"/>
    <property type="project" value="TreeGrafter"/>
</dbReference>